<accession>A0ACD3B651</accession>
<proteinExistence type="predicted"/>
<protein>
    <submittedName>
        <fullName evidence="1">Cytochrome P450</fullName>
    </submittedName>
</protein>
<name>A0ACD3B651_9AGAR</name>
<sequence length="527" mass="58816">MTAPPSFEFFSTELYVTAAVLGFVALLYSTLQDGRKLYPPGPLGLPVFGMMFHFPQNQPWIQFREWSKKYNSDAVSIEVLGQRTVVLNSSIATQELMVKRSAIYSDRPALPMLNDLLGWNWNFAFMRYGATWKEHRKLFQQEVQHSLAHFAQPHALAATHRLLGSILTSPEGYIAHLKHLAGYFALSSAYGLDIKPSGDPYVEIAEKANEGPVKAASFPPYLVDTIPALKYIPAWFPGAQFKRDARVWAEFAEKLLEVPFQAAKERYVQGTGKPCIASRGLEEIRSNASAPHQEEQELNLKSVLGVFYSAGVESTLASLSTFVLAMVLHPEVQKTAQRAIVEAVGDNRLPEFDDIQSIPYLQALVKEVFRWQPAIPLAIPHTTTADDYYQGYFIPKGSTVIGNAWAILQDESIFGEDTHLFKPERFLTEDGTMLNPSVPNPDVAFGFGRRACPGRFLAERLIIITAASLLHCFEISKVKAKDETEISPVVEYTTGMISYPKPFACDFKVRSAKLKEIIQDASQDVGK</sequence>
<reference evidence="1 2" key="1">
    <citation type="journal article" date="2019" name="Nat. Ecol. Evol.">
        <title>Megaphylogeny resolves global patterns of mushroom evolution.</title>
        <authorList>
            <person name="Varga T."/>
            <person name="Krizsan K."/>
            <person name="Foldi C."/>
            <person name="Dima B."/>
            <person name="Sanchez-Garcia M."/>
            <person name="Sanchez-Ramirez S."/>
            <person name="Szollosi G.J."/>
            <person name="Szarkandi J.G."/>
            <person name="Papp V."/>
            <person name="Albert L."/>
            <person name="Andreopoulos W."/>
            <person name="Angelini C."/>
            <person name="Antonin V."/>
            <person name="Barry K.W."/>
            <person name="Bougher N.L."/>
            <person name="Buchanan P."/>
            <person name="Buyck B."/>
            <person name="Bense V."/>
            <person name="Catcheside P."/>
            <person name="Chovatia M."/>
            <person name="Cooper J."/>
            <person name="Damon W."/>
            <person name="Desjardin D."/>
            <person name="Finy P."/>
            <person name="Geml J."/>
            <person name="Haridas S."/>
            <person name="Hughes K."/>
            <person name="Justo A."/>
            <person name="Karasinski D."/>
            <person name="Kautmanova I."/>
            <person name="Kiss B."/>
            <person name="Kocsube S."/>
            <person name="Kotiranta H."/>
            <person name="LaButti K.M."/>
            <person name="Lechner B.E."/>
            <person name="Liimatainen K."/>
            <person name="Lipzen A."/>
            <person name="Lukacs Z."/>
            <person name="Mihaltcheva S."/>
            <person name="Morgado L.N."/>
            <person name="Niskanen T."/>
            <person name="Noordeloos M.E."/>
            <person name="Ohm R.A."/>
            <person name="Ortiz-Santana B."/>
            <person name="Ovrebo C."/>
            <person name="Racz N."/>
            <person name="Riley R."/>
            <person name="Savchenko A."/>
            <person name="Shiryaev A."/>
            <person name="Soop K."/>
            <person name="Spirin V."/>
            <person name="Szebenyi C."/>
            <person name="Tomsovsky M."/>
            <person name="Tulloss R.E."/>
            <person name="Uehling J."/>
            <person name="Grigoriev I.V."/>
            <person name="Vagvolgyi C."/>
            <person name="Papp T."/>
            <person name="Martin F.M."/>
            <person name="Miettinen O."/>
            <person name="Hibbett D.S."/>
            <person name="Nagy L.G."/>
        </authorList>
    </citation>
    <scope>NUCLEOTIDE SEQUENCE [LARGE SCALE GENOMIC DNA]</scope>
    <source>
        <strain evidence="1 2">NL-1719</strain>
    </source>
</reference>
<evidence type="ECO:0000313" key="2">
    <source>
        <dbReference type="Proteomes" id="UP000308600"/>
    </source>
</evidence>
<dbReference type="Proteomes" id="UP000308600">
    <property type="component" value="Unassembled WGS sequence"/>
</dbReference>
<gene>
    <name evidence="1" type="ORF">BDN72DRAFT_835157</name>
</gene>
<evidence type="ECO:0000313" key="1">
    <source>
        <dbReference type="EMBL" id="TFK73144.1"/>
    </source>
</evidence>
<organism evidence="1 2">
    <name type="scientific">Pluteus cervinus</name>
    <dbReference type="NCBI Taxonomy" id="181527"/>
    <lineage>
        <taxon>Eukaryota</taxon>
        <taxon>Fungi</taxon>
        <taxon>Dikarya</taxon>
        <taxon>Basidiomycota</taxon>
        <taxon>Agaricomycotina</taxon>
        <taxon>Agaricomycetes</taxon>
        <taxon>Agaricomycetidae</taxon>
        <taxon>Agaricales</taxon>
        <taxon>Pluteineae</taxon>
        <taxon>Pluteaceae</taxon>
        <taxon>Pluteus</taxon>
    </lineage>
</organism>
<dbReference type="EMBL" id="ML208278">
    <property type="protein sequence ID" value="TFK73144.1"/>
    <property type="molecule type" value="Genomic_DNA"/>
</dbReference>
<keyword evidence="2" id="KW-1185">Reference proteome</keyword>